<keyword evidence="3" id="KW-1185">Reference proteome</keyword>
<evidence type="ECO:0000313" key="3">
    <source>
        <dbReference type="Proteomes" id="UP001382904"/>
    </source>
</evidence>
<dbReference type="Proteomes" id="UP001382904">
    <property type="component" value="Unassembled WGS sequence"/>
</dbReference>
<gene>
    <name evidence="2" type="ORF">WKI68_03740</name>
</gene>
<feature type="compositionally biased region" description="Basic residues" evidence="1">
    <location>
        <begin position="242"/>
        <end position="261"/>
    </location>
</feature>
<protein>
    <submittedName>
        <fullName evidence="2">Uncharacterized protein</fullName>
    </submittedName>
</protein>
<accession>A0ABU8TZH8</accession>
<comment type="caution">
    <text evidence="2">The sequence shown here is derived from an EMBL/GenBank/DDBJ whole genome shotgun (WGS) entry which is preliminary data.</text>
</comment>
<feature type="compositionally biased region" description="Gly residues" evidence="1">
    <location>
        <begin position="267"/>
        <end position="276"/>
    </location>
</feature>
<proteinExistence type="predicted"/>
<feature type="compositionally biased region" description="Basic residues" evidence="1">
    <location>
        <begin position="223"/>
        <end position="233"/>
    </location>
</feature>
<feature type="compositionally biased region" description="Pro residues" evidence="1">
    <location>
        <begin position="166"/>
        <end position="196"/>
    </location>
</feature>
<sequence length="302" mass="31620">MSVDVEAVTFELYGLRPGEFTAARDAYVARARREKDTAAAAAIGRLRKPTLGVWAANLLVRSRPDQAEALLRLGLELRRAHRELDGGQLRALSHEQHQVIGALVREAGQLAAAAGERLRDAALREIEEILRRVLADEEAARQWASGCMAKAPTGVVGFDGLEPAPGAAPTPAAPAPRRTAPPPLGRPPPPPPPPPRLGRRAAARTLRPAGPPRSTGPNGRPPGSRRRTPRRHCTGGPASRGGRSRTGPRRGRRGRPARRTQRPAATGGCGPAGGPGCEASPPAGRAGADQGPTDGGERCTPA</sequence>
<dbReference type="EMBL" id="JBBKAM010000002">
    <property type="protein sequence ID" value="MEJ8640805.1"/>
    <property type="molecule type" value="Genomic_DNA"/>
</dbReference>
<name>A0ABU8TZH8_9ACTN</name>
<organism evidence="2 3">
    <name type="scientific">Streptomyces caledonius</name>
    <dbReference type="NCBI Taxonomy" id="3134107"/>
    <lineage>
        <taxon>Bacteria</taxon>
        <taxon>Bacillati</taxon>
        <taxon>Actinomycetota</taxon>
        <taxon>Actinomycetes</taxon>
        <taxon>Kitasatosporales</taxon>
        <taxon>Streptomycetaceae</taxon>
        <taxon>Streptomyces</taxon>
    </lineage>
</organism>
<feature type="compositionally biased region" description="Low complexity" evidence="1">
    <location>
        <begin position="203"/>
        <end position="222"/>
    </location>
</feature>
<evidence type="ECO:0000313" key="2">
    <source>
        <dbReference type="EMBL" id="MEJ8640805.1"/>
    </source>
</evidence>
<reference evidence="2 3" key="1">
    <citation type="submission" date="2024-03" db="EMBL/GenBank/DDBJ databases">
        <title>Novel Streptomyces species of biotechnological and ecological value are a feature of Machair soil.</title>
        <authorList>
            <person name="Prole J.R."/>
            <person name="Goodfellow M."/>
            <person name="Allenby N."/>
            <person name="Ward A.C."/>
        </authorList>
    </citation>
    <scope>NUCLEOTIDE SEQUENCE [LARGE SCALE GENOMIC DNA]</scope>
    <source>
        <strain evidence="2 3">MS1.HAVA.3</strain>
    </source>
</reference>
<feature type="region of interest" description="Disordered" evidence="1">
    <location>
        <begin position="160"/>
        <end position="302"/>
    </location>
</feature>
<evidence type="ECO:0000256" key="1">
    <source>
        <dbReference type="SAM" id="MobiDB-lite"/>
    </source>
</evidence>